<accession>A0ABY8L9F4</accession>
<proteinExistence type="predicted"/>
<keyword evidence="2" id="KW-1185">Reference proteome</keyword>
<gene>
    <name evidence="1" type="ORF">P8627_12845</name>
</gene>
<evidence type="ECO:0000313" key="1">
    <source>
        <dbReference type="EMBL" id="WGH77914.1"/>
    </source>
</evidence>
<dbReference type="Proteomes" id="UP001243420">
    <property type="component" value="Chromosome"/>
</dbReference>
<reference evidence="1 2" key="1">
    <citation type="submission" date="2023-04" db="EMBL/GenBank/DDBJ databases">
        <title>Jannaschia ovalis sp. nov., a marine bacterium isolated from sea tidal flat.</title>
        <authorList>
            <person name="Kwon D.Y."/>
            <person name="Kim J.-J."/>
        </authorList>
    </citation>
    <scope>NUCLEOTIDE SEQUENCE [LARGE SCALE GENOMIC DNA]</scope>
    <source>
        <strain evidence="1 2">GRR-S6-38</strain>
    </source>
</reference>
<organism evidence="1 2">
    <name type="scientific">Jannaschia ovalis</name>
    <dbReference type="NCBI Taxonomy" id="3038773"/>
    <lineage>
        <taxon>Bacteria</taxon>
        <taxon>Pseudomonadati</taxon>
        <taxon>Pseudomonadota</taxon>
        <taxon>Alphaproteobacteria</taxon>
        <taxon>Rhodobacterales</taxon>
        <taxon>Roseobacteraceae</taxon>
        <taxon>Jannaschia</taxon>
    </lineage>
</organism>
<sequence>MPLTRAALRLRDLLRGRPLGMGGVARLESASLMVGLGGMATALGVTMAQATLPPIIDTEAALRRAVIAAEFDEAVCPDGWAADHALLLDLTEPQIFAWYLRESFALTDREVISGVGLYLANARDFRMIAGPAFTRNQILLCIAESRRLTMPEEELVPPALRNT</sequence>
<dbReference type="EMBL" id="CP122537">
    <property type="protein sequence ID" value="WGH77914.1"/>
    <property type="molecule type" value="Genomic_DNA"/>
</dbReference>
<dbReference type="RefSeq" id="WP_279964534.1">
    <property type="nucleotide sequence ID" value="NZ_CP122537.1"/>
</dbReference>
<protein>
    <submittedName>
        <fullName evidence="1">Uncharacterized protein</fullName>
    </submittedName>
</protein>
<evidence type="ECO:0000313" key="2">
    <source>
        <dbReference type="Proteomes" id="UP001243420"/>
    </source>
</evidence>
<name>A0ABY8L9F4_9RHOB</name>